<dbReference type="Pfam" id="PF12849">
    <property type="entry name" value="PBP_like_2"/>
    <property type="match status" value="1"/>
</dbReference>
<dbReference type="OrthoDB" id="396902at2"/>
<dbReference type="KEGG" id="elj:ELUMI_v1c03650"/>
<gene>
    <name evidence="4" type="primary">pstS</name>
    <name evidence="4" type="ORF">ELUMI_v1c03650</name>
</gene>
<keyword evidence="2" id="KW-0472">Membrane</keyword>
<keyword evidence="2" id="KW-1133">Transmembrane helix</keyword>
<dbReference type="RefSeq" id="WP_025734118.1">
    <property type="nucleotide sequence ID" value="NZ_CP024963.1"/>
</dbReference>
<dbReference type="InterPro" id="IPR030980">
    <property type="entry name" value="PtsS_plasma"/>
</dbReference>
<feature type="transmembrane region" description="Helical" evidence="2">
    <location>
        <begin position="7"/>
        <end position="26"/>
    </location>
</feature>
<evidence type="ECO:0000256" key="2">
    <source>
        <dbReference type="SAM" id="Phobius"/>
    </source>
</evidence>
<dbReference type="SUPFAM" id="SSF53850">
    <property type="entry name" value="Periplasmic binding protein-like II"/>
    <property type="match status" value="1"/>
</dbReference>
<keyword evidence="5" id="KW-1185">Reference proteome</keyword>
<keyword evidence="1" id="KW-0732">Signal</keyword>
<dbReference type="InterPro" id="IPR024370">
    <property type="entry name" value="PBP_domain"/>
</dbReference>
<organism evidence="4 5">
    <name type="scientific">Williamsoniiplasma luminosum</name>
    <dbReference type="NCBI Taxonomy" id="214888"/>
    <lineage>
        <taxon>Bacteria</taxon>
        <taxon>Bacillati</taxon>
        <taxon>Mycoplasmatota</taxon>
        <taxon>Mollicutes</taxon>
        <taxon>Entomoplasmatales</taxon>
        <taxon>Williamsoniiplasma</taxon>
    </lineage>
</organism>
<dbReference type="PANTHER" id="PTHR30570">
    <property type="entry name" value="PERIPLASMIC PHOSPHATE BINDING COMPONENT OF PHOSPHATE ABC TRANSPORTER"/>
    <property type="match status" value="1"/>
</dbReference>
<evidence type="ECO:0000259" key="3">
    <source>
        <dbReference type="Pfam" id="PF12849"/>
    </source>
</evidence>
<dbReference type="AlphaFoldDB" id="A0A2K8NTC6"/>
<evidence type="ECO:0000313" key="5">
    <source>
        <dbReference type="Proteomes" id="UP000232063"/>
    </source>
</evidence>
<reference evidence="4 5" key="1">
    <citation type="submission" date="2017-11" db="EMBL/GenBank/DDBJ databases">
        <title>Genome sequence of Entomoplasma luminosum PIMN-1 (ATCC 49195).</title>
        <authorList>
            <person name="Lo W.-S."/>
            <person name="Gasparich G.E."/>
            <person name="Kuo C.-H."/>
        </authorList>
    </citation>
    <scope>NUCLEOTIDE SEQUENCE [LARGE SCALE GENOMIC DNA]</scope>
    <source>
        <strain evidence="4 5">PIMN-1</strain>
    </source>
</reference>
<dbReference type="Gene3D" id="3.40.190.10">
    <property type="entry name" value="Periplasmic binding protein-like II"/>
    <property type="match status" value="2"/>
</dbReference>
<evidence type="ECO:0000313" key="4">
    <source>
        <dbReference type="EMBL" id="ATZ17090.1"/>
    </source>
</evidence>
<dbReference type="NCBIfam" id="TIGR04505">
    <property type="entry name" value="PtsS_plasma"/>
    <property type="match status" value="1"/>
</dbReference>
<keyword evidence="2" id="KW-0812">Transmembrane</keyword>
<accession>A0A2K8NTC6</accession>
<name>A0A2K8NTC6_9MOLU</name>
<dbReference type="InterPro" id="IPR050811">
    <property type="entry name" value="Phosphate_ABC_transporter"/>
</dbReference>
<sequence>MTKKIRLIFLAVVAIMLGLWVWTFSIQRDYLSIGGSASVDLILQRSTGIYQNQKHGSLIFSSTGSQAGMNNMLQDVYDIGFLSRDLKTTEIKDYKFKDDEDYFKAGNFDQETYFQNVENEASKYHKLTFAKDALVLIYNPVEGFDERFQEKLIIEIKNAKSSQYFTPEEIIRPIFSAKDTSHRLKWNELAQLIADKYPEANLQDAAKKVKSLPIESYTLDPGSGTRSSFEKSMGNIPIGIANNTYSNNGSIFYQIAQSKGSIGYVSQSYAQNLKANDYAYLKSITIALRNRKYNPNVNPTRAGDIDVDLKDYPLKRPFNAVFKNQDDKEKLRKITDFLYWLGTNPDLDEAFIKEGLDRPLEKKGVNNV</sequence>
<feature type="domain" description="PBP" evidence="3">
    <location>
        <begin position="28"/>
        <end position="341"/>
    </location>
</feature>
<dbReference type="EMBL" id="CP024963">
    <property type="protein sequence ID" value="ATZ17090.1"/>
    <property type="molecule type" value="Genomic_DNA"/>
</dbReference>
<proteinExistence type="predicted"/>
<dbReference type="Proteomes" id="UP000232063">
    <property type="component" value="Chromosome"/>
</dbReference>
<evidence type="ECO:0000256" key="1">
    <source>
        <dbReference type="ARBA" id="ARBA00022729"/>
    </source>
</evidence>
<dbReference type="PANTHER" id="PTHR30570:SF1">
    <property type="entry name" value="PHOSPHATE-BINDING PROTEIN PSTS"/>
    <property type="match status" value="1"/>
</dbReference>
<protein>
    <submittedName>
        <fullName evidence="4">Phosphate ABC transporter substrate-binding protein</fullName>
    </submittedName>
</protein>